<dbReference type="Gene3D" id="3.30.710.10">
    <property type="entry name" value="Potassium Channel Kv1.1, Chain A"/>
    <property type="match status" value="1"/>
</dbReference>
<protein>
    <recommendedName>
        <fullName evidence="1">BTB domain-containing protein</fullName>
    </recommendedName>
</protein>
<gene>
    <name evidence="2" type="ORF">AC579_9082</name>
</gene>
<evidence type="ECO:0000313" key="3">
    <source>
        <dbReference type="Proteomes" id="UP000073492"/>
    </source>
</evidence>
<dbReference type="Proteomes" id="UP000073492">
    <property type="component" value="Unassembled WGS sequence"/>
</dbReference>
<dbReference type="PROSITE" id="PS50097">
    <property type="entry name" value="BTB"/>
    <property type="match status" value="1"/>
</dbReference>
<evidence type="ECO:0000313" key="2">
    <source>
        <dbReference type="EMBL" id="KXT13389.1"/>
    </source>
</evidence>
<dbReference type="EMBL" id="LFZO01000119">
    <property type="protein sequence ID" value="KXT13389.1"/>
    <property type="molecule type" value="Genomic_DNA"/>
</dbReference>
<proteinExistence type="predicted"/>
<sequence length="309" mass="34868">MTDHELESIAPDGDTVLVIGAAKHKYLVSSKRLSEASSVFAALFSPHFREGQRHRSASEPVEIDLPDDDWRSMRRIFNMLHASPSREQGCTWWSGELLDLAISADKYDLVDAMRFGVSAIFSEWFQDRSTCPSIHVLGQMIAAAYLLEDENAFRLGTTQVVRLSTDSMTDLYGEKCCDILPPFVLVTLEEQRARARSTLMHDVVELERTRKCWSCVNVYPDTYKYPFQEKLCRELGVRFWPPPPNTPLETILSKIGELQSRGHSIGCGHTWANDLVAALLGRANYMTHGLCLSCVYEEKFRDAATCAGH</sequence>
<accession>A0A139IFD9</accession>
<evidence type="ECO:0000259" key="1">
    <source>
        <dbReference type="PROSITE" id="PS50097"/>
    </source>
</evidence>
<name>A0A139IFD9_9PEZI</name>
<keyword evidence="3" id="KW-1185">Reference proteome</keyword>
<comment type="caution">
    <text evidence="2">The sequence shown here is derived from an EMBL/GenBank/DDBJ whole genome shotgun (WGS) entry which is preliminary data.</text>
</comment>
<dbReference type="InterPro" id="IPR000210">
    <property type="entry name" value="BTB/POZ_dom"/>
</dbReference>
<organism evidence="2 3">
    <name type="scientific">Pseudocercospora musae</name>
    <dbReference type="NCBI Taxonomy" id="113226"/>
    <lineage>
        <taxon>Eukaryota</taxon>
        <taxon>Fungi</taxon>
        <taxon>Dikarya</taxon>
        <taxon>Ascomycota</taxon>
        <taxon>Pezizomycotina</taxon>
        <taxon>Dothideomycetes</taxon>
        <taxon>Dothideomycetidae</taxon>
        <taxon>Mycosphaerellales</taxon>
        <taxon>Mycosphaerellaceae</taxon>
        <taxon>Pseudocercospora</taxon>
    </lineage>
</organism>
<dbReference type="InterPro" id="IPR011333">
    <property type="entry name" value="SKP1/BTB/POZ_sf"/>
</dbReference>
<dbReference type="OrthoDB" id="5354320at2759"/>
<feature type="domain" description="BTB" evidence="1">
    <location>
        <begin position="13"/>
        <end position="81"/>
    </location>
</feature>
<reference evidence="2 3" key="1">
    <citation type="submission" date="2015-07" db="EMBL/GenBank/DDBJ databases">
        <title>Comparative genomics of the Sigatoka disease complex on banana suggests a link between parallel evolutionary changes in Pseudocercospora fijiensis and Pseudocercospora eumusae and increased virulence on the banana host.</title>
        <authorList>
            <person name="Chang T.-C."/>
            <person name="Salvucci A."/>
            <person name="Crous P.W."/>
            <person name="Stergiopoulos I."/>
        </authorList>
    </citation>
    <scope>NUCLEOTIDE SEQUENCE [LARGE SCALE GENOMIC DNA]</scope>
    <source>
        <strain evidence="2 3">CBS 116634</strain>
    </source>
</reference>
<dbReference type="AlphaFoldDB" id="A0A139IFD9"/>